<keyword evidence="2" id="KW-0812">Transmembrane</keyword>
<gene>
    <name evidence="4" type="ORF">PEVE_00036205</name>
</gene>
<feature type="domain" description="VWFA" evidence="3">
    <location>
        <begin position="233"/>
        <end position="428"/>
    </location>
</feature>
<feature type="compositionally biased region" description="Polar residues" evidence="1">
    <location>
        <begin position="1271"/>
        <end position="1284"/>
    </location>
</feature>
<comment type="caution">
    <text evidence="4">The sequence shown here is derived from an EMBL/GenBank/DDBJ whole genome shotgun (WGS) entry which is preliminary data.</text>
</comment>
<dbReference type="InterPro" id="IPR002035">
    <property type="entry name" value="VWF_A"/>
</dbReference>
<name>A0ABN8MMK2_9CNID</name>
<evidence type="ECO:0000313" key="4">
    <source>
        <dbReference type="EMBL" id="CAH3029458.1"/>
    </source>
</evidence>
<dbReference type="Pfam" id="PF00092">
    <property type="entry name" value="VWA"/>
    <property type="match status" value="1"/>
</dbReference>
<dbReference type="CDD" id="cd18773">
    <property type="entry name" value="PDC1_HK_sensor"/>
    <property type="match status" value="1"/>
</dbReference>
<sequence>MYSVSIMKCFVVYKLSFCFTYCFLEVLVVVFIDGDSEKRCRRIYILCIYMKSQIHNILSLLSRYFDFVLKLTNTYFNQLQYQTKKLEGNTADLSVNIRNKFQTRFAVTKRLKDKVEALFAKPPKPTTAKECCQIDNSTLKYDELFRTKVDLNNICLKISGAATPNPRHLDAEEILREMRDIRIKNPFIKWQYFASVEGVHTSFPVHDDSEPCGKYDPRYRPFYVETATPEAKDVVLVIDSSESMTGKKFTIAKEAAKTVLFSLNPKDQVNVVSFNTEASTDGGSDVTSCFSERLALAVPENKKSLKDYIDGSKFIAQRRSVYRVGLQKAFDLLKASAVGETHKTRRRIILFLTAADPTDDRGLIFKTIRDRNLELNNSVIIFTFGIDACNPEILTDIANQNTTKYGFLRNVSVGDITHGQYTAVTEDINLLRIKMVSYYNFLPRARLDQPIVSVPYIDAFGTGLLMSITLPCYDETGNFIGVAGTDINLEDLLSEITFFNQDQTTYAFLIAKTGRTLIHPLLPAPSGAYEDPFFIDIRTLETDSKFLEVFASMTRGESGSTTFVATRYLSRGGDIKDGVLVKQLNSSYFWSPVEKTDFSIGVVIPVTHVNEVLNTLQIPIGYSFKYHRIDLDPPQHPCLHFGKTVTSDTTVVKFAPLAFMDTYRYIGMNETIVEVKQLHDFMMGKTTSSEYQKLRPDIRDTVIATWKAEKLWLRNKTELTQYLVWRYVGTANGVFRVTPGAVEQQSYDPRNRPWYHAAVSHSGYLTLTTPHLDMGGAGEVITAARSLYRGESSDNVLGVMGVDFPLRHFYRLLTTVYPKCAESQPYSCFIMDQSGFLVMHPDFMLPSAEAIDVEHVHITQKEKSIAIDLVSHGYLVKRTCRHVESIREQSFYELHLPPEGFSTLHSNQGCKYELSQIPGTNVYLGVVARDSLCVISSCSCSSDNECSTLTDLKCECPCTSALEFFYCRSQFPNSSLPLCPSFAPSEQPNNNPLNPKTICLNKCFDPHCERRNSSHWCDGIVSCYWCRNDKNGIKLEKPYCASSERCFRGKESATYELTSTKNKTADKANFVKSTVVTSTEGNSGLSTTASIGIALGCSIPVIALVIILLILLTRRYRHSADPPVKKDNSISMEPIESSPRISHVPDVLPLSASNHAFRVYEDIEPLQGGPTATSQLQRQNAVDMPATQQPSHQPCEPAVPEKQRKMSTQSASSAPPVPTTRRPSDVMPSRRRSFERSLTDTSEPPPVPKTRRPSQCDTTAPNTRRFRSLSEDSPMQVTGFTNTRPLVFGSGRDDPPALVPRVRRPSNGRLSDSRSDFPSMLPISGQEKALYSNITPISETSEDFITENNEDDTDVDGYMKCVFSRDGPQTVVQG</sequence>
<feature type="compositionally biased region" description="Polar residues" evidence="1">
    <location>
        <begin position="1180"/>
        <end position="1192"/>
    </location>
</feature>
<dbReference type="InterPro" id="IPR029151">
    <property type="entry name" value="Sensor-like_sf"/>
</dbReference>
<feature type="region of interest" description="Disordered" evidence="1">
    <location>
        <begin position="1120"/>
        <end position="1146"/>
    </location>
</feature>
<keyword evidence="2" id="KW-1133">Transmembrane helix</keyword>
<dbReference type="PANTHER" id="PTHR10166:SF66">
    <property type="entry name" value="VWFA AND CACHE DOMAIN-CONTAINING PROTEIN CG16868"/>
    <property type="match status" value="1"/>
</dbReference>
<feature type="compositionally biased region" description="Polar residues" evidence="1">
    <location>
        <begin position="1253"/>
        <end position="1262"/>
    </location>
</feature>
<dbReference type="PANTHER" id="PTHR10166">
    <property type="entry name" value="VOLTAGE-DEPENDENT CALCIUM CHANNEL SUBUNIT ALPHA-2/DELTA-RELATED"/>
    <property type="match status" value="1"/>
</dbReference>
<dbReference type="SMART" id="SM00327">
    <property type="entry name" value="VWA"/>
    <property type="match status" value="1"/>
</dbReference>
<evidence type="ECO:0000256" key="2">
    <source>
        <dbReference type="SAM" id="Phobius"/>
    </source>
</evidence>
<dbReference type="Gene3D" id="3.30.450.20">
    <property type="entry name" value="PAS domain"/>
    <property type="match status" value="2"/>
</dbReference>
<protein>
    <recommendedName>
        <fullName evidence="3">VWFA domain-containing protein</fullName>
    </recommendedName>
</protein>
<evidence type="ECO:0000256" key="1">
    <source>
        <dbReference type="SAM" id="MobiDB-lite"/>
    </source>
</evidence>
<evidence type="ECO:0000259" key="3">
    <source>
        <dbReference type="PROSITE" id="PS50234"/>
    </source>
</evidence>
<dbReference type="Proteomes" id="UP001159427">
    <property type="component" value="Unassembled WGS sequence"/>
</dbReference>
<dbReference type="CDD" id="cd12912">
    <property type="entry name" value="PDC2_MCP_like"/>
    <property type="match status" value="1"/>
</dbReference>
<reference evidence="4 5" key="1">
    <citation type="submission" date="2022-05" db="EMBL/GenBank/DDBJ databases">
        <authorList>
            <consortium name="Genoscope - CEA"/>
            <person name="William W."/>
        </authorList>
    </citation>
    <scope>NUCLEOTIDE SEQUENCE [LARGE SCALE GENOMIC DNA]</scope>
</reference>
<dbReference type="InterPro" id="IPR036465">
    <property type="entry name" value="vWFA_dom_sf"/>
</dbReference>
<dbReference type="SUPFAM" id="SSF103190">
    <property type="entry name" value="Sensory domain-like"/>
    <property type="match status" value="1"/>
</dbReference>
<dbReference type="SUPFAM" id="SSF53300">
    <property type="entry name" value="vWA-like"/>
    <property type="match status" value="1"/>
</dbReference>
<organism evidence="4 5">
    <name type="scientific">Porites evermanni</name>
    <dbReference type="NCBI Taxonomy" id="104178"/>
    <lineage>
        <taxon>Eukaryota</taxon>
        <taxon>Metazoa</taxon>
        <taxon>Cnidaria</taxon>
        <taxon>Anthozoa</taxon>
        <taxon>Hexacorallia</taxon>
        <taxon>Scleractinia</taxon>
        <taxon>Fungiina</taxon>
        <taxon>Poritidae</taxon>
        <taxon>Porites</taxon>
    </lineage>
</organism>
<evidence type="ECO:0000313" key="5">
    <source>
        <dbReference type="Proteomes" id="UP001159427"/>
    </source>
</evidence>
<proteinExistence type="predicted"/>
<keyword evidence="5" id="KW-1185">Reference proteome</keyword>
<feature type="transmembrane region" description="Helical" evidence="2">
    <location>
        <begin position="1091"/>
        <end position="1112"/>
    </location>
</feature>
<feature type="transmembrane region" description="Helical" evidence="2">
    <location>
        <begin position="12"/>
        <end position="32"/>
    </location>
</feature>
<dbReference type="InterPro" id="IPR051173">
    <property type="entry name" value="Ca_channel_alpha-2/delta"/>
</dbReference>
<accession>A0ABN8MMK2</accession>
<dbReference type="EMBL" id="CALNXI010000573">
    <property type="protein sequence ID" value="CAH3029458.1"/>
    <property type="molecule type" value="Genomic_DNA"/>
</dbReference>
<feature type="region of interest" description="Disordered" evidence="1">
    <location>
        <begin position="1180"/>
        <end position="1319"/>
    </location>
</feature>
<dbReference type="Gene3D" id="3.40.50.410">
    <property type="entry name" value="von Willebrand factor, type A domain"/>
    <property type="match status" value="1"/>
</dbReference>
<keyword evidence="2" id="KW-0472">Membrane</keyword>
<dbReference type="PROSITE" id="PS50234">
    <property type="entry name" value="VWFA"/>
    <property type="match status" value="1"/>
</dbReference>